<evidence type="ECO:0000313" key="2">
    <source>
        <dbReference type="EMBL" id="HIX56831.1"/>
    </source>
</evidence>
<dbReference type="Proteomes" id="UP000886829">
    <property type="component" value="Unassembled WGS sequence"/>
</dbReference>
<proteinExistence type="predicted"/>
<protein>
    <submittedName>
        <fullName evidence="2">Uncharacterized protein</fullName>
    </submittedName>
</protein>
<reference evidence="2" key="1">
    <citation type="journal article" date="2021" name="PeerJ">
        <title>Extensive microbial diversity within the chicken gut microbiome revealed by metagenomics and culture.</title>
        <authorList>
            <person name="Gilroy R."/>
            <person name="Ravi A."/>
            <person name="Getino M."/>
            <person name="Pursley I."/>
            <person name="Horton D.L."/>
            <person name="Alikhan N.F."/>
            <person name="Baker D."/>
            <person name="Gharbi K."/>
            <person name="Hall N."/>
            <person name="Watson M."/>
            <person name="Adriaenssens E.M."/>
            <person name="Foster-Nyarko E."/>
            <person name="Jarju S."/>
            <person name="Secka A."/>
            <person name="Antonio M."/>
            <person name="Oren A."/>
            <person name="Chaudhuri R.R."/>
            <person name="La Ragione R."/>
            <person name="Hildebrand F."/>
            <person name="Pallen M.J."/>
        </authorList>
    </citation>
    <scope>NUCLEOTIDE SEQUENCE</scope>
    <source>
        <strain evidence="2">USASDec5-558</strain>
    </source>
</reference>
<name>A0A9D2B1C6_9GAMM</name>
<evidence type="ECO:0000313" key="3">
    <source>
        <dbReference type="Proteomes" id="UP000886829"/>
    </source>
</evidence>
<organism evidence="2 3">
    <name type="scientific">Candidatus Anaerobiospirillum pullistercoris</name>
    <dbReference type="NCBI Taxonomy" id="2838452"/>
    <lineage>
        <taxon>Bacteria</taxon>
        <taxon>Pseudomonadati</taxon>
        <taxon>Pseudomonadota</taxon>
        <taxon>Gammaproteobacteria</taxon>
        <taxon>Aeromonadales</taxon>
        <taxon>Succinivibrionaceae</taxon>
        <taxon>Anaerobiospirillum</taxon>
    </lineage>
</organism>
<dbReference type="AlphaFoldDB" id="A0A9D2B1C6"/>
<sequence>MQPNAGKITKNVIAAKVNAAIEANQAAGAEALSSRYDIYFGGEFKPFDFELDANSKTIADYLPRFLCSFLGKSWVEQHFHEAKVLAKGAFGARLIKEPVQILTLTKSNSDLLTIDWSRPFVVKVKDLPKLRYAYSWQRFFGASASCDLFYRYTLHSYVWPEDPAQQEEEVSSFMSSSEQKTALRKASKQAQMEDLLCEPARRSPLSQTDYQQVIAKYPLREDVYYGRTACYQLLSEYYQGNQVVELDSDTMNSNMSRLLQMHANAGFIYVDLAQLQQKPQGAANSASGASTDAKVTKGRGHKAAAKDSPEVASASAGTTAASTKTNIGSIAGDVDLSAELLSQAQQIWDRIQGPQSKPAKRSAKATKTTAAEASSYSDEVRNMAYALSFLKDLGTELKAKLDLEVDVIGYALGHKYLYLDLLIWDWDKFLEQATDLSQSPLIRRYGVTELNFHSFVRESDNLPLTIKA</sequence>
<gene>
    <name evidence="2" type="ORF">H9850_05095</name>
</gene>
<reference evidence="2" key="2">
    <citation type="submission" date="2021-04" db="EMBL/GenBank/DDBJ databases">
        <authorList>
            <person name="Gilroy R."/>
        </authorList>
    </citation>
    <scope>NUCLEOTIDE SEQUENCE</scope>
    <source>
        <strain evidence="2">USASDec5-558</strain>
    </source>
</reference>
<feature type="region of interest" description="Disordered" evidence="1">
    <location>
        <begin position="351"/>
        <end position="372"/>
    </location>
</feature>
<accession>A0A9D2B1C6</accession>
<evidence type="ECO:0000256" key="1">
    <source>
        <dbReference type="SAM" id="MobiDB-lite"/>
    </source>
</evidence>
<feature type="compositionally biased region" description="Polar residues" evidence="1">
    <location>
        <begin position="281"/>
        <end position="290"/>
    </location>
</feature>
<dbReference type="EMBL" id="DXEV01000095">
    <property type="protein sequence ID" value="HIX56831.1"/>
    <property type="molecule type" value="Genomic_DNA"/>
</dbReference>
<feature type="region of interest" description="Disordered" evidence="1">
    <location>
        <begin position="281"/>
        <end position="318"/>
    </location>
</feature>
<comment type="caution">
    <text evidence="2">The sequence shown here is derived from an EMBL/GenBank/DDBJ whole genome shotgun (WGS) entry which is preliminary data.</text>
</comment>